<reference evidence="1 2" key="1">
    <citation type="submission" date="2018-03" db="EMBL/GenBank/DDBJ databases">
        <title>Rhodobacter veldkampii.</title>
        <authorList>
            <person name="Meyer T.E."/>
            <person name="Miller S."/>
            <person name="Lodha T."/>
            <person name="Gandham S."/>
            <person name="Chintalapati S."/>
            <person name="Chintalapati V.R."/>
        </authorList>
    </citation>
    <scope>NUCLEOTIDE SEQUENCE [LARGE SCALE GENOMIC DNA]</scope>
    <source>
        <strain evidence="1 2">DSM 11550</strain>
    </source>
</reference>
<comment type="caution">
    <text evidence="1">The sequence shown here is derived from an EMBL/GenBank/DDBJ whole genome shotgun (WGS) entry which is preliminary data.</text>
</comment>
<accession>A0A2T4J5A3</accession>
<organism evidence="1 2">
    <name type="scientific">Phaeovulum veldkampii DSM 11550</name>
    <dbReference type="NCBI Taxonomy" id="1185920"/>
    <lineage>
        <taxon>Bacteria</taxon>
        <taxon>Pseudomonadati</taxon>
        <taxon>Pseudomonadota</taxon>
        <taxon>Alphaproteobacteria</taxon>
        <taxon>Rhodobacterales</taxon>
        <taxon>Paracoccaceae</taxon>
        <taxon>Phaeovulum</taxon>
    </lineage>
</organism>
<dbReference type="Proteomes" id="UP000241899">
    <property type="component" value="Unassembled WGS sequence"/>
</dbReference>
<evidence type="ECO:0000313" key="1">
    <source>
        <dbReference type="EMBL" id="PTE13072.1"/>
    </source>
</evidence>
<proteinExistence type="predicted"/>
<sequence>MPIFRSFDLHEIETQFITAANTIMYKNKLEEKYGLSLMNSTQVDMLPLSAWLPSCMKNYHYPVGAIQTVLKMMGIPIRDLLMGDVI</sequence>
<gene>
    <name evidence="1" type="ORF">C5F46_15930</name>
</gene>
<dbReference type="EMBL" id="PZKF01000093">
    <property type="protein sequence ID" value="PTE13072.1"/>
    <property type="molecule type" value="Genomic_DNA"/>
</dbReference>
<protein>
    <submittedName>
        <fullName evidence="1">Uncharacterized protein</fullName>
    </submittedName>
</protein>
<evidence type="ECO:0000313" key="2">
    <source>
        <dbReference type="Proteomes" id="UP000241899"/>
    </source>
</evidence>
<name>A0A2T4J5A3_9RHOB</name>
<keyword evidence="2" id="KW-1185">Reference proteome</keyword>
<dbReference type="AlphaFoldDB" id="A0A2T4J5A3"/>